<dbReference type="Proteomes" id="UP000186817">
    <property type="component" value="Unassembled WGS sequence"/>
</dbReference>
<feature type="domain" description="Carrier" evidence="4">
    <location>
        <begin position="715"/>
        <end position="791"/>
    </location>
</feature>
<accession>A0A1Q9F1Q3</accession>
<feature type="compositionally biased region" description="Low complexity" evidence="3">
    <location>
        <begin position="680"/>
        <end position="694"/>
    </location>
</feature>
<reference evidence="6 7" key="1">
    <citation type="submission" date="2016-02" db="EMBL/GenBank/DDBJ databases">
        <title>Genome analysis of coral dinoflagellate symbionts highlights evolutionary adaptations to a symbiotic lifestyle.</title>
        <authorList>
            <person name="Aranda M."/>
            <person name="Li Y."/>
            <person name="Liew Y.J."/>
            <person name="Baumgarten S."/>
            <person name="Simakov O."/>
            <person name="Wilson M."/>
            <person name="Piel J."/>
            <person name="Ashoor H."/>
            <person name="Bougouffa S."/>
            <person name="Bajic V.B."/>
            <person name="Ryu T."/>
            <person name="Ravasi T."/>
            <person name="Bayer T."/>
            <person name="Micklem G."/>
            <person name="Kim H."/>
            <person name="Bhak J."/>
            <person name="Lajeunesse T.C."/>
            <person name="Voolstra C.R."/>
        </authorList>
    </citation>
    <scope>NUCLEOTIDE SEQUENCE [LARGE SCALE GENOMIC DNA]</scope>
    <source>
        <strain evidence="6 7">CCMP2467</strain>
    </source>
</reference>
<dbReference type="Pfam" id="PF13621">
    <property type="entry name" value="Cupin_8"/>
    <property type="match status" value="1"/>
</dbReference>
<dbReference type="GO" id="GO:0031177">
    <property type="term" value="F:phosphopantetheine binding"/>
    <property type="evidence" value="ECO:0007669"/>
    <property type="project" value="InterPro"/>
</dbReference>
<evidence type="ECO:0000313" key="7">
    <source>
        <dbReference type="Proteomes" id="UP000186817"/>
    </source>
</evidence>
<dbReference type="InterPro" id="IPR003347">
    <property type="entry name" value="JmjC_dom"/>
</dbReference>
<dbReference type="OrthoDB" id="203487at2759"/>
<dbReference type="InterPro" id="IPR050910">
    <property type="entry name" value="JMJD6_ArgDemeth/LysHydrox"/>
</dbReference>
<dbReference type="GO" id="GO:0016706">
    <property type="term" value="F:2-oxoglutarate-dependent dioxygenase activity"/>
    <property type="evidence" value="ECO:0007669"/>
    <property type="project" value="TreeGrafter"/>
</dbReference>
<dbReference type="InterPro" id="IPR011990">
    <property type="entry name" value="TPR-like_helical_dom_sf"/>
</dbReference>
<dbReference type="GO" id="GO:0045905">
    <property type="term" value="P:positive regulation of translational termination"/>
    <property type="evidence" value="ECO:0007669"/>
    <property type="project" value="TreeGrafter"/>
</dbReference>
<evidence type="ECO:0000256" key="3">
    <source>
        <dbReference type="SAM" id="MobiDB-lite"/>
    </source>
</evidence>
<dbReference type="GO" id="GO:0005737">
    <property type="term" value="C:cytoplasm"/>
    <property type="evidence" value="ECO:0007669"/>
    <property type="project" value="TreeGrafter"/>
</dbReference>
<dbReference type="Gene3D" id="1.10.1200.10">
    <property type="entry name" value="ACP-like"/>
    <property type="match status" value="1"/>
</dbReference>
<dbReference type="GO" id="GO:0043565">
    <property type="term" value="F:sequence-specific DNA binding"/>
    <property type="evidence" value="ECO:0007669"/>
    <property type="project" value="TreeGrafter"/>
</dbReference>
<dbReference type="InterPro" id="IPR020806">
    <property type="entry name" value="PKS_PP-bd"/>
</dbReference>
<dbReference type="AlphaFoldDB" id="A0A1Q9F1Q3"/>
<gene>
    <name evidence="6" type="primary">jmjd4</name>
    <name evidence="6" type="ORF">AK812_SmicGene2259</name>
</gene>
<dbReference type="SUPFAM" id="SSF47336">
    <property type="entry name" value="ACP-like"/>
    <property type="match status" value="1"/>
</dbReference>
<dbReference type="OMA" id="CEDPRME"/>
<dbReference type="SUPFAM" id="SSF48452">
    <property type="entry name" value="TPR-like"/>
    <property type="match status" value="3"/>
</dbReference>
<dbReference type="Pfam" id="PF00550">
    <property type="entry name" value="PP-binding"/>
    <property type="match status" value="1"/>
</dbReference>
<keyword evidence="7" id="KW-1185">Reference proteome</keyword>
<dbReference type="Gene3D" id="2.60.120.650">
    <property type="entry name" value="Cupin"/>
    <property type="match status" value="1"/>
</dbReference>
<dbReference type="InterPro" id="IPR006162">
    <property type="entry name" value="Ppantetheine_attach_site"/>
</dbReference>
<dbReference type="EMBL" id="LSRX01000025">
    <property type="protein sequence ID" value="OLQ13616.1"/>
    <property type="molecule type" value="Genomic_DNA"/>
</dbReference>
<evidence type="ECO:0000259" key="4">
    <source>
        <dbReference type="PROSITE" id="PS50075"/>
    </source>
</evidence>
<dbReference type="InterPro" id="IPR009081">
    <property type="entry name" value="PP-bd_ACP"/>
</dbReference>
<dbReference type="PANTHER" id="PTHR12480:SF6">
    <property type="entry name" value="2-OXOGLUTARATE AND IRON-DEPENDENT OXYGENASE JMJD4"/>
    <property type="match status" value="1"/>
</dbReference>
<dbReference type="SMART" id="SM00558">
    <property type="entry name" value="JmjC"/>
    <property type="match status" value="1"/>
</dbReference>
<dbReference type="InterPro" id="IPR036736">
    <property type="entry name" value="ACP-like_sf"/>
</dbReference>
<sequence>MAAKPRLTEEAARQLLVSAESSLDGLTPECLRAATDALNIFRGLGSEGLNGVHDALRVVVAFHRLKAAVEQRKPEEALLLASDELEHCRADGDRRGEASMLLALAEINMDRRGARKRAEALEAASAALVTFQEIRDQCLQARTYLILTNLYSKMQMPDEAENAAQSALCVFQALGDQMNQAKAFHGLALTMASRHRYADAAVHAEEARALFAQLGDVKMEAAELVSIGQWQLAAGKPGRAVASAEQALHLFREIGYGKGWQAKALSVLCQALAQCGRSAAAAKVAREQGGLFRDDGDLAGQVASQEIAAHAHLVSKHPERALRELQDAQQLIDGKGDPSQARLCRGEAASFLAGGDVAEAVRTLNRAVAIAKDVKDHVEESRAHRDLFDIHLDCGRFSAAGEAAARERAVAEAAEDRIGEAASRVRLAVALANGGDLVKSLALVEEALELSEAARDRRGKARALHVLSTIQRLDGNMDAALEASEQRLKLARDLGDLQLEAAAMQELAGLHRAEGNFSEARHLAMESRDLCRKSGDRHGLVNALVSLTELALAAETGDVKQSLLNPSKEAVAVAGKLGDGMLRARALYWRAHALGAVGRHPAARRIAHDAAELLTKLGDAEGRLRCLFLVAELYAAEGLKADALGVVQEVRLLAKSVRDTEAEYEVALLEEEVSRKESQPEPQATHATPQAATEKPPQAEAREVPEVPVPKETSLDPQEVLKQLLQLVKEVTSSTDEIELDTQFVDAGMDSLSGVTLVTMMSREFGMSFPPSTVFDYPSVRALRDHLLREQQDEGLMLLPELNLSVLPRDRAMACNGTVTEPAVQRVRGSDLSTKLFIEKCAAAGRPVLLLDLVPAWPAYSQWRRPDGEPNFAKLAEDFQGVTGPVVDCGHGYGIQSWDVGDFFRWAARQEGDALYLKDWHLVNACRSLGLQVPYEAPGYLAAPVHDWLNLHMDKATGKDDYRFAYVGVAGTRTPLHHDVLFSHSWSANICGRKHWIFYPPEVSHKLLNSLGTAAESAQPQRRTSDWQQHFPGLQEAWEQRLEAFQEEGELMFVPSGWYHEVENLTVTISINHNWLNATNAQQVWQFLRSEWTSVREKIGDLQDTFDSEKDFLEQCQLLMRANCGLDISGWLELLTGAAEEAARLRADNPVGDELWVLEWVEERLRAVSESSLADAAATATQHSSKAAATLADALERLATWRKAAP</sequence>
<dbReference type="PROSITE" id="PS51184">
    <property type="entry name" value="JMJC"/>
    <property type="match status" value="1"/>
</dbReference>
<comment type="caution">
    <text evidence="6">The sequence shown here is derived from an EMBL/GenBank/DDBJ whole genome shotgun (WGS) entry which is preliminary data.</text>
</comment>
<proteinExistence type="predicted"/>
<dbReference type="Pfam" id="PF13424">
    <property type="entry name" value="TPR_12"/>
    <property type="match status" value="1"/>
</dbReference>
<evidence type="ECO:0000313" key="6">
    <source>
        <dbReference type="EMBL" id="OLQ13616.1"/>
    </source>
</evidence>
<evidence type="ECO:0000259" key="5">
    <source>
        <dbReference type="PROSITE" id="PS51184"/>
    </source>
</evidence>
<feature type="domain" description="JmjC" evidence="5">
    <location>
        <begin position="934"/>
        <end position="1092"/>
    </location>
</feature>
<dbReference type="PROSITE" id="PS00012">
    <property type="entry name" value="PHOSPHOPANTETHEINE"/>
    <property type="match status" value="1"/>
</dbReference>
<evidence type="ECO:0000256" key="2">
    <source>
        <dbReference type="ARBA" id="ARBA00022553"/>
    </source>
</evidence>
<dbReference type="SMART" id="SM00028">
    <property type="entry name" value="TPR"/>
    <property type="match status" value="7"/>
</dbReference>
<dbReference type="PANTHER" id="PTHR12480">
    <property type="entry name" value="ARGININE DEMETHYLASE AND LYSYL-HYDROXYLASE JMJD"/>
    <property type="match status" value="1"/>
</dbReference>
<organism evidence="6 7">
    <name type="scientific">Symbiodinium microadriaticum</name>
    <name type="common">Dinoflagellate</name>
    <name type="synonym">Zooxanthella microadriatica</name>
    <dbReference type="NCBI Taxonomy" id="2951"/>
    <lineage>
        <taxon>Eukaryota</taxon>
        <taxon>Sar</taxon>
        <taxon>Alveolata</taxon>
        <taxon>Dinophyceae</taxon>
        <taxon>Suessiales</taxon>
        <taxon>Symbiodiniaceae</taxon>
        <taxon>Symbiodinium</taxon>
    </lineage>
</organism>
<dbReference type="InterPro" id="IPR019734">
    <property type="entry name" value="TPR_rpt"/>
</dbReference>
<keyword evidence="1" id="KW-0596">Phosphopantetheine</keyword>
<evidence type="ECO:0000256" key="1">
    <source>
        <dbReference type="ARBA" id="ARBA00022450"/>
    </source>
</evidence>
<dbReference type="SMART" id="SM01294">
    <property type="entry name" value="PKS_PP_betabranch"/>
    <property type="match status" value="1"/>
</dbReference>
<protein>
    <submittedName>
        <fullName evidence="6">JmjC domain-containing protein 4</fullName>
    </submittedName>
</protein>
<keyword evidence="2" id="KW-0597">Phosphoprotein</keyword>
<name>A0A1Q9F1Q3_SYMMI</name>
<dbReference type="GO" id="GO:0005634">
    <property type="term" value="C:nucleus"/>
    <property type="evidence" value="ECO:0007669"/>
    <property type="project" value="TreeGrafter"/>
</dbReference>
<dbReference type="SUPFAM" id="SSF51197">
    <property type="entry name" value="Clavaminate synthase-like"/>
    <property type="match status" value="1"/>
</dbReference>
<dbReference type="PROSITE" id="PS50075">
    <property type="entry name" value="CARRIER"/>
    <property type="match status" value="1"/>
</dbReference>
<dbReference type="InterPro" id="IPR041667">
    <property type="entry name" value="Cupin_8"/>
</dbReference>
<feature type="region of interest" description="Disordered" evidence="3">
    <location>
        <begin position="671"/>
        <end position="715"/>
    </location>
</feature>
<dbReference type="Gene3D" id="1.25.40.10">
    <property type="entry name" value="Tetratricopeptide repeat domain"/>
    <property type="match status" value="3"/>
</dbReference>
<dbReference type="SMART" id="SM00823">
    <property type="entry name" value="PKS_PP"/>
    <property type="match status" value="1"/>
</dbReference>